<feature type="transmembrane region" description="Helical" evidence="10">
    <location>
        <begin position="821"/>
        <end position="842"/>
    </location>
</feature>
<evidence type="ECO:0000259" key="11">
    <source>
        <dbReference type="PROSITE" id="PS50850"/>
    </source>
</evidence>
<comment type="similarity">
    <text evidence="2">Belongs to the tellurite-resistance/dicarboxylate transporter (TDT) family.</text>
</comment>
<dbReference type="PANTHER" id="PTHR31686">
    <property type="match status" value="1"/>
</dbReference>
<dbReference type="GO" id="GO:0005886">
    <property type="term" value="C:plasma membrane"/>
    <property type="evidence" value="ECO:0007669"/>
    <property type="project" value="UniProtKB-SubCell"/>
</dbReference>
<keyword evidence="6 10" id="KW-1133">Transmembrane helix</keyword>
<evidence type="ECO:0000256" key="3">
    <source>
        <dbReference type="ARBA" id="ARBA00022448"/>
    </source>
</evidence>
<dbReference type="OrthoDB" id="2533084at2759"/>
<evidence type="ECO:0000256" key="4">
    <source>
        <dbReference type="ARBA" id="ARBA00022475"/>
    </source>
</evidence>
<evidence type="ECO:0000256" key="6">
    <source>
        <dbReference type="ARBA" id="ARBA00022989"/>
    </source>
</evidence>
<feature type="transmembrane region" description="Helical" evidence="10">
    <location>
        <begin position="293"/>
        <end position="318"/>
    </location>
</feature>
<comment type="caution">
    <text evidence="12">The sequence shown here is derived from an EMBL/GenBank/DDBJ whole genome shotgun (WGS) entry which is preliminary data.</text>
</comment>
<dbReference type="FunFam" id="1.50.10.150:FF:000004">
    <property type="entry name" value="Malic acid transporter"/>
    <property type="match status" value="1"/>
</dbReference>
<dbReference type="Pfam" id="PF07690">
    <property type="entry name" value="MFS_1"/>
    <property type="match status" value="1"/>
</dbReference>
<sequence>MDKHPVQVATEIDEEEEALEGYVTDPSRYPDHAARLKTTADGHYVLIPQPLDTPDDPLNWSPRKKWRIVAIIAYIAFLADYTGGTAIITVIPQSIQWNLAQETVQRAVVGNLFSIGACGILVVMLVGYFGRMPVLLVFQAVMVGTCAWSAAATSFKSYLAARIINGLFCSVGQGAALLWVKDLFFFHEHLKVINWIEFFIILSPYAGPLITCFVVADVSWRWAFWLCTILSAVAFLLVFLLDETLCDRKNAALVSRGSYVSRLTGVQQAQLWHQRSFLQCVMRPVVAVTKIPVLLVLIYYFLNFSWVIGVNTTIGLWLTNDYMFSTRGIGYFYFFGIVGTILGWIIGHYLHDAVGGFYTARHQGRLHAEARLIIVYPATVLCCVSLIVLGFAFERHWHYMVIAAFAALQVLSLMIITTAVNAYLLDCYPEGSGEVAAWVTASRNWGGFMATYIQIEWVEGIGPARALGIQAAITFASLGLMLLLQVFGRKDRHNFIEMKKQNAIDALMSDINELRPVHRFSRALWHFSPQWFLIPQGSGVISLILHQLHYQFGALPILAKIVWIYTIALLGIFLILCTLRISLYPHHVSHELRTNVLESSCLSSISITFTAIIEMASLQYGTSAGLAVYVLWWITNALALIAVVGIPYIQLKLRPPGIEHIPPSVLLPFIAALTAGAAGGVICNSTNISARLKVPVIIVSYLQVGTGLALAIAFAAIVLFHHFTHSNHTPDKVYQDMIICGPFGQGGFALQVLGSVVQDGTFASYNRGSFLTAAAATPIGYVSQWAGLLSWGFGTFWWCFALVSIVHTLSVQPGGWRATRFSMGAWSLVFPWGVYANCAVQLGKIMDSEAFHVWSTALLLLLVVMNIWITVLTVKGIVTGRVLGLENGWSRGLTGDKQA</sequence>
<reference evidence="12 13" key="1">
    <citation type="submission" date="2019-08" db="EMBL/GenBank/DDBJ databases">
        <title>The genome sequence of a newly discovered highly antifungal drug resistant Aspergillus species, Aspergillus tanneri NIH 1004.</title>
        <authorList>
            <person name="Mounaud S."/>
            <person name="Singh I."/>
            <person name="Joardar V."/>
            <person name="Pakala S."/>
            <person name="Pakala S."/>
            <person name="Venepally P."/>
            <person name="Chung J.K."/>
            <person name="Losada L."/>
            <person name="Nierman W.C."/>
        </authorList>
    </citation>
    <scope>NUCLEOTIDE SEQUENCE [LARGE SCALE GENOMIC DNA]</scope>
    <source>
        <strain evidence="12 13">NIH1004</strain>
    </source>
</reference>
<dbReference type="VEuPathDB" id="FungiDB:EYZ11_006306"/>
<feature type="transmembrane region" description="Helical" evidence="10">
    <location>
        <begin position="531"/>
        <end position="550"/>
    </location>
</feature>
<dbReference type="GeneID" id="54327497"/>
<dbReference type="InterPro" id="IPR020846">
    <property type="entry name" value="MFS_dom"/>
</dbReference>
<dbReference type="VEuPathDB" id="FungiDB:EYZ11_006309"/>
<evidence type="ECO:0000256" key="1">
    <source>
        <dbReference type="ARBA" id="ARBA00004651"/>
    </source>
</evidence>
<feature type="transmembrane region" description="Helical" evidence="10">
    <location>
        <begin position="562"/>
        <end position="583"/>
    </location>
</feature>
<comment type="subcellular location">
    <subcellularLocation>
        <location evidence="1">Cell membrane</location>
        <topology evidence="1">Multi-pass membrane protein</topology>
    </subcellularLocation>
</comment>
<evidence type="ECO:0000256" key="10">
    <source>
        <dbReference type="SAM" id="Phobius"/>
    </source>
</evidence>
<feature type="transmembrane region" description="Helical" evidence="10">
    <location>
        <begin position="222"/>
        <end position="241"/>
    </location>
</feature>
<feature type="transmembrane region" description="Helical" evidence="10">
    <location>
        <begin position="626"/>
        <end position="649"/>
    </location>
</feature>
<protein>
    <recommendedName>
        <fullName evidence="9">Sulfite efflux pump SSU1</fullName>
    </recommendedName>
</protein>
<gene>
    <name evidence="12" type="ORF">ATNIH1004_004795</name>
</gene>
<name>A0A5M9MPU5_9EURO</name>
<feature type="transmembrane region" description="Helical" evidence="10">
    <location>
        <begin position="134"/>
        <end position="153"/>
    </location>
</feature>
<dbReference type="PANTHER" id="PTHR31686:SF3">
    <property type="entry name" value="ACID TRANSPORT PROTEIN, PUTATIVE (AFU_ORTHOLOGUE AFUA_4G09410)-RELATED"/>
    <property type="match status" value="1"/>
</dbReference>
<feature type="transmembrane region" description="Helical" evidence="10">
    <location>
        <begin position="372"/>
        <end position="393"/>
    </location>
</feature>
<dbReference type="Gene3D" id="1.20.1250.20">
    <property type="entry name" value="MFS general substrate transporter like domains"/>
    <property type="match status" value="1"/>
</dbReference>
<feature type="transmembrane region" description="Helical" evidence="10">
    <location>
        <begin position="159"/>
        <end position="180"/>
    </location>
</feature>
<keyword evidence="5 10" id="KW-0812">Transmembrane</keyword>
<feature type="transmembrane region" description="Helical" evidence="10">
    <location>
        <begin position="661"/>
        <end position="682"/>
    </location>
</feature>
<keyword evidence="4" id="KW-1003">Cell membrane</keyword>
<proteinExistence type="inferred from homology"/>
<feature type="transmembrane region" description="Helical" evidence="10">
    <location>
        <begin position="694"/>
        <end position="720"/>
    </location>
</feature>
<feature type="transmembrane region" description="Helical" evidence="10">
    <location>
        <begin position="68"/>
        <end position="91"/>
    </location>
</feature>
<dbReference type="InterPro" id="IPR036259">
    <property type="entry name" value="MFS_trans_sf"/>
</dbReference>
<feature type="domain" description="Major facilitator superfamily (MFS) profile" evidence="11">
    <location>
        <begin position="68"/>
        <end position="489"/>
    </location>
</feature>
<comment type="function">
    <text evidence="8">Sulphite efflux pump required for the secretion of sulphite as a reducing agent. In the presence of sulphite, cystine in keratin is directly cleaved to cysteine and S-sulphocysteine, and thereby, reduced proteins become accessible to hydrolysis by a variety of secreted endo- and exoproteases. Excretion of sulphite mediated by an efflux pump also represents a detoxification pathway for dermatophytes during infection of the epidermal stratum corneum, hair and nails, which are rich in cysteine.</text>
</comment>
<feature type="transmembrane region" description="Helical" evidence="10">
    <location>
        <begin position="467"/>
        <end position="488"/>
    </location>
</feature>
<evidence type="ECO:0000256" key="5">
    <source>
        <dbReference type="ARBA" id="ARBA00022692"/>
    </source>
</evidence>
<organism evidence="12 13">
    <name type="scientific">Aspergillus tanneri</name>
    <dbReference type="NCBI Taxonomy" id="1220188"/>
    <lineage>
        <taxon>Eukaryota</taxon>
        <taxon>Fungi</taxon>
        <taxon>Dikarya</taxon>
        <taxon>Ascomycota</taxon>
        <taxon>Pezizomycotina</taxon>
        <taxon>Eurotiomycetes</taxon>
        <taxon>Eurotiomycetidae</taxon>
        <taxon>Eurotiales</taxon>
        <taxon>Aspergillaceae</taxon>
        <taxon>Aspergillus</taxon>
        <taxon>Aspergillus subgen. Circumdati</taxon>
    </lineage>
</organism>
<evidence type="ECO:0000256" key="2">
    <source>
        <dbReference type="ARBA" id="ARBA00008566"/>
    </source>
</evidence>
<dbReference type="Pfam" id="PF03595">
    <property type="entry name" value="SLAC1"/>
    <property type="match status" value="1"/>
</dbReference>
<dbReference type="AlphaFoldDB" id="A0A5M9MPU5"/>
<dbReference type="CDD" id="cd09299">
    <property type="entry name" value="TDT"/>
    <property type="match status" value="1"/>
</dbReference>
<dbReference type="PROSITE" id="PS50850">
    <property type="entry name" value="MFS"/>
    <property type="match status" value="1"/>
</dbReference>
<dbReference type="InterPro" id="IPR011701">
    <property type="entry name" value="MFS"/>
</dbReference>
<dbReference type="Gene3D" id="1.50.10.150">
    <property type="entry name" value="Voltage-dependent anion channel"/>
    <property type="match status" value="1"/>
</dbReference>
<feature type="transmembrane region" description="Helical" evidence="10">
    <location>
        <begin position="854"/>
        <end position="874"/>
    </location>
</feature>
<dbReference type="InterPro" id="IPR038665">
    <property type="entry name" value="Voltage-dep_anion_channel_sf"/>
</dbReference>
<feature type="transmembrane region" description="Helical" evidence="10">
    <location>
        <begin position="399"/>
        <end position="423"/>
    </location>
</feature>
<feature type="transmembrane region" description="Helical" evidence="10">
    <location>
        <begin position="192"/>
        <end position="216"/>
    </location>
</feature>
<evidence type="ECO:0000313" key="13">
    <source>
        <dbReference type="Proteomes" id="UP000324241"/>
    </source>
</evidence>
<evidence type="ECO:0000256" key="8">
    <source>
        <dbReference type="ARBA" id="ARBA00056100"/>
    </source>
</evidence>
<feature type="transmembrane region" description="Helical" evidence="10">
    <location>
        <begin position="788"/>
        <end position="809"/>
    </location>
</feature>
<dbReference type="GO" id="GO:0000319">
    <property type="term" value="F:sulfite transmembrane transporter activity"/>
    <property type="evidence" value="ECO:0007669"/>
    <property type="project" value="TreeGrafter"/>
</dbReference>
<dbReference type="EMBL" id="QUQM01000003">
    <property type="protein sequence ID" value="KAA8648908.1"/>
    <property type="molecule type" value="Genomic_DNA"/>
</dbReference>
<evidence type="ECO:0000256" key="7">
    <source>
        <dbReference type="ARBA" id="ARBA00023136"/>
    </source>
</evidence>
<dbReference type="SUPFAM" id="SSF103473">
    <property type="entry name" value="MFS general substrate transporter"/>
    <property type="match status" value="1"/>
</dbReference>
<keyword evidence="3" id="KW-0813">Transport</keyword>
<feature type="transmembrane region" description="Helical" evidence="10">
    <location>
        <begin position="330"/>
        <end position="351"/>
    </location>
</feature>
<accession>A0A5M9MPU5</accession>
<dbReference type="InterPro" id="IPR004695">
    <property type="entry name" value="SLAC1/Mae1/Ssu1/TehA"/>
</dbReference>
<evidence type="ECO:0000313" key="12">
    <source>
        <dbReference type="EMBL" id="KAA8648908.1"/>
    </source>
</evidence>
<keyword evidence="7 10" id="KW-0472">Membrane</keyword>
<dbReference type="Proteomes" id="UP000324241">
    <property type="component" value="Unassembled WGS sequence"/>
</dbReference>
<evidence type="ECO:0000256" key="9">
    <source>
        <dbReference type="ARBA" id="ARBA00072906"/>
    </source>
</evidence>
<dbReference type="RefSeq" id="XP_033428269.1">
    <property type="nucleotide sequence ID" value="XM_033569463.1"/>
</dbReference>
<dbReference type="InterPro" id="IPR051629">
    <property type="entry name" value="Sulfite_efflux_TDT"/>
</dbReference>
<feature type="transmembrane region" description="Helical" evidence="10">
    <location>
        <begin position="435"/>
        <end position="455"/>
    </location>
</feature>
<feature type="transmembrane region" description="Helical" evidence="10">
    <location>
        <begin position="111"/>
        <end position="129"/>
    </location>
</feature>